<feature type="region of interest" description="Disordered" evidence="1">
    <location>
        <begin position="66"/>
        <end position="88"/>
    </location>
</feature>
<gene>
    <name evidence="2" type="ORF">S58_14930</name>
</gene>
<name>M4Z3R5_9BRAD</name>
<dbReference type="HOGENOM" id="CLU_1529737_0_0_5"/>
<evidence type="ECO:0000256" key="1">
    <source>
        <dbReference type="SAM" id="MobiDB-lite"/>
    </source>
</evidence>
<accession>M4Z3R5</accession>
<organism evidence="2 3">
    <name type="scientific">Bradyrhizobium oligotrophicum S58</name>
    <dbReference type="NCBI Taxonomy" id="1245469"/>
    <lineage>
        <taxon>Bacteria</taxon>
        <taxon>Pseudomonadati</taxon>
        <taxon>Pseudomonadota</taxon>
        <taxon>Alphaproteobacteria</taxon>
        <taxon>Hyphomicrobiales</taxon>
        <taxon>Nitrobacteraceae</taxon>
        <taxon>Bradyrhizobium</taxon>
    </lineage>
</organism>
<dbReference type="eggNOG" id="COG0071">
    <property type="taxonomic scope" value="Bacteria"/>
</dbReference>
<evidence type="ECO:0008006" key="4">
    <source>
        <dbReference type="Google" id="ProtNLM"/>
    </source>
</evidence>
<sequence>MNDEEQDRPGPTGLNALNEMGRRLLDVLGSVERRFTHDQTSRSGDVTIRTPRGRVAGSVGFTIRHGLASEPSDEPLPVRRDPPVPQPKIDVPEGQLIDVFDEPAEILVTLAPCVASAHELVVRIEGAELHIETTGGRRFRKRIRLPLDLGEAVPVISLSNGILGIRIPKPAAPTA</sequence>
<dbReference type="GeneID" id="301815433"/>
<dbReference type="RefSeq" id="WP_015664632.1">
    <property type="nucleotide sequence ID" value="NC_020453.1"/>
</dbReference>
<protein>
    <recommendedName>
        <fullName evidence="4">SHSP domain-containing protein</fullName>
    </recommendedName>
</protein>
<dbReference type="CDD" id="cd00298">
    <property type="entry name" value="ACD_sHsps_p23-like"/>
    <property type="match status" value="1"/>
</dbReference>
<reference evidence="2 3" key="1">
    <citation type="journal article" date="2013" name="Appl. Environ. Microbiol.">
        <title>Genome analysis suggests that the soil oligotrophic bacterium Agromonas oligotrophica (Bradyrhizobium oligotrophicum) is a nitrogen-fixing symbiont of Aeschynomene indica.</title>
        <authorList>
            <person name="Okubo T."/>
            <person name="Fukushima S."/>
            <person name="Itakura M."/>
            <person name="Oshima K."/>
            <person name="Longtonglang A."/>
            <person name="Teaumroong N."/>
            <person name="Mitsui H."/>
            <person name="Hattori M."/>
            <person name="Hattori R."/>
            <person name="Hattori T."/>
            <person name="Minamisawa K."/>
        </authorList>
    </citation>
    <scope>NUCLEOTIDE SEQUENCE [LARGE SCALE GENOMIC DNA]</scope>
    <source>
        <strain evidence="2 3">S58</strain>
    </source>
</reference>
<dbReference type="Proteomes" id="UP000011841">
    <property type="component" value="Chromosome"/>
</dbReference>
<dbReference type="STRING" id="1245469.S58_14930"/>
<evidence type="ECO:0000313" key="3">
    <source>
        <dbReference type="Proteomes" id="UP000011841"/>
    </source>
</evidence>
<dbReference type="EMBL" id="AP012603">
    <property type="protein sequence ID" value="BAM87501.1"/>
    <property type="molecule type" value="Genomic_DNA"/>
</dbReference>
<keyword evidence="3" id="KW-1185">Reference proteome</keyword>
<dbReference type="KEGG" id="aol:S58_14930"/>
<proteinExistence type="predicted"/>
<dbReference type="PATRIC" id="fig|1245469.3.peg.1529"/>
<dbReference type="AlphaFoldDB" id="M4Z3R5"/>
<evidence type="ECO:0000313" key="2">
    <source>
        <dbReference type="EMBL" id="BAM87501.1"/>
    </source>
</evidence>